<protein>
    <submittedName>
        <fullName evidence="2">Uncharacterized protein</fullName>
    </submittedName>
</protein>
<feature type="compositionally biased region" description="Basic and acidic residues" evidence="1">
    <location>
        <begin position="41"/>
        <end position="51"/>
    </location>
</feature>
<dbReference type="Proteomes" id="UP000235748">
    <property type="component" value="Unassembled WGS sequence"/>
</dbReference>
<sequence length="104" mass="12455">MKNDHFEKLKAEKHFVKELLYPYTITELKTVPRHKINSPHTKRDDTKSDARGIKLQPKIHFRLHQKRKLVEAQPLGKHDLKYHLPFITNYSISTNYQRFSVLFS</sequence>
<comment type="caution">
    <text evidence="2">The sequence shown here is derived from an EMBL/GenBank/DDBJ whole genome shotgun (WGS) entry which is preliminary data.</text>
</comment>
<dbReference type="EMBL" id="PNGG01000004">
    <property type="protein sequence ID" value="PMC18527.1"/>
    <property type="molecule type" value="Genomic_DNA"/>
</dbReference>
<reference evidence="2 3" key="1">
    <citation type="submission" date="2017-09" db="EMBL/GenBank/DDBJ databases">
        <title>Bacterial strain isolated from the female urinary microbiota.</title>
        <authorList>
            <person name="Thomas-White K."/>
            <person name="Kumar N."/>
            <person name="Forster S."/>
            <person name="Putonti C."/>
            <person name="Lawley T."/>
            <person name="Wolfe A.J."/>
        </authorList>
    </citation>
    <scope>NUCLEOTIDE SEQUENCE [LARGE SCALE GENOMIC DNA]</scope>
    <source>
        <strain evidence="2 3">UMB0834</strain>
    </source>
</reference>
<evidence type="ECO:0000313" key="2">
    <source>
        <dbReference type="EMBL" id="PMC18527.1"/>
    </source>
</evidence>
<gene>
    <name evidence="2" type="ORF">CJ235_08850</name>
</gene>
<dbReference type="AlphaFoldDB" id="A0A2N6QG25"/>
<evidence type="ECO:0000313" key="3">
    <source>
        <dbReference type="Proteomes" id="UP000235748"/>
    </source>
</evidence>
<name>A0A2N6QG25_9STAP</name>
<organism evidence="2 3">
    <name type="scientific">Staphylococcus pettenkoferi</name>
    <dbReference type="NCBI Taxonomy" id="170573"/>
    <lineage>
        <taxon>Bacteria</taxon>
        <taxon>Bacillati</taxon>
        <taxon>Bacillota</taxon>
        <taxon>Bacilli</taxon>
        <taxon>Bacillales</taxon>
        <taxon>Staphylococcaceae</taxon>
        <taxon>Staphylococcus</taxon>
    </lineage>
</organism>
<accession>A0A2N6QG25</accession>
<feature type="region of interest" description="Disordered" evidence="1">
    <location>
        <begin position="32"/>
        <end position="51"/>
    </location>
</feature>
<evidence type="ECO:0000256" key="1">
    <source>
        <dbReference type="SAM" id="MobiDB-lite"/>
    </source>
</evidence>
<proteinExistence type="predicted"/>